<dbReference type="PIRSF" id="PIRSF000747">
    <property type="entry name" value="RPB5"/>
    <property type="match status" value="1"/>
</dbReference>
<evidence type="ECO:0000256" key="1">
    <source>
        <dbReference type="ARBA" id="ARBA00004123"/>
    </source>
</evidence>
<sequence length="188" mass="21989">MTEISEKLLLCKNTLIEMLTDREYIIDTRLLENSAELKMLVHHKKTNAQLLVHYCDEAKVGIKTLKMLIESFEKQDISHILLICKEALSPASSRLIEEYNSKFTIEVFKERELLFNVTKHELVPKHILLSENEKEIFLKNRKLKEQELPKILKIDPVARYYGAKRGQVFEILRKSKSAGTALYYRVVI</sequence>
<dbReference type="InterPro" id="IPR035913">
    <property type="entry name" value="RPB5-like_sf"/>
</dbReference>
<gene>
    <name evidence="5" type="ORF">CWI39_0189p0020</name>
</gene>
<evidence type="ECO:0000256" key="2">
    <source>
        <dbReference type="ARBA" id="ARBA00023163"/>
    </source>
</evidence>
<dbReference type="VEuPathDB" id="MicrosporidiaDB:CWI39_0189p0020"/>
<dbReference type="GO" id="GO:0042797">
    <property type="term" value="P:tRNA transcription by RNA polymerase III"/>
    <property type="evidence" value="ECO:0007669"/>
    <property type="project" value="TreeGrafter"/>
</dbReference>
<dbReference type="GO" id="GO:0003677">
    <property type="term" value="F:DNA binding"/>
    <property type="evidence" value="ECO:0007669"/>
    <property type="project" value="InterPro"/>
</dbReference>
<accession>A0A4Q9LJJ6</accession>
<reference evidence="5 6" key="1">
    <citation type="submission" date="2017-12" db="EMBL/GenBank/DDBJ databases">
        <authorList>
            <person name="Pombert J.-F."/>
            <person name="Haag K.L."/>
            <person name="Ebert D."/>
        </authorList>
    </citation>
    <scope>NUCLEOTIDE SEQUENCE [LARGE SCALE GENOMIC DNA]</scope>
    <source>
        <strain evidence="5">IL-BN-2</strain>
    </source>
</reference>
<comment type="caution">
    <text evidence="5">The sequence shown here is derived from an EMBL/GenBank/DDBJ whole genome shotgun (WGS) entry which is preliminary data.</text>
</comment>
<keyword evidence="5" id="KW-0240">DNA-directed RNA polymerase</keyword>
<dbReference type="GO" id="GO:0003899">
    <property type="term" value="F:DNA-directed RNA polymerase activity"/>
    <property type="evidence" value="ECO:0007669"/>
    <property type="project" value="InterPro"/>
</dbReference>
<dbReference type="GO" id="GO:0006362">
    <property type="term" value="P:transcription elongation by RNA polymerase I"/>
    <property type="evidence" value="ECO:0007669"/>
    <property type="project" value="TreeGrafter"/>
</dbReference>
<proteinExistence type="inferred from homology"/>
<comment type="similarity">
    <text evidence="3">Belongs to the archaeal Rpo5/eukaryotic RPB5 RNA polymerase subunit family.</text>
</comment>
<dbReference type="FunFam" id="3.90.940.20:FF:000001">
    <property type="entry name" value="DNA-directed RNA polymerases I, II, and III subunit RPABC1"/>
    <property type="match status" value="1"/>
</dbReference>
<evidence type="ECO:0000313" key="5">
    <source>
        <dbReference type="EMBL" id="TBU08388.1"/>
    </source>
</evidence>
<organism evidence="5 6">
    <name type="scientific">Hamiltosporidium magnivora</name>
    <dbReference type="NCBI Taxonomy" id="148818"/>
    <lineage>
        <taxon>Eukaryota</taxon>
        <taxon>Fungi</taxon>
        <taxon>Fungi incertae sedis</taxon>
        <taxon>Microsporidia</taxon>
        <taxon>Dubosqiidae</taxon>
        <taxon>Hamiltosporidium</taxon>
    </lineage>
</organism>
<dbReference type="EMBL" id="PIXR01000189">
    <property type="protein sequence ID" value="TBU08388.1"/>
    <property type="molecule type" value="Genomic_DNA"/>
</dbReference>
<dbReference type="AlphaFoldDB" id="A0A4Q9LJJ6"/>
<dbReference type="HAMAP" id="MF_00025">
    <property type="entry name" value="RNApol_Rpo5_RPB5"/>
    <property type="match status" value="1"/>
</dbReference>
<dbReference type="SUPFAM" id="SSF53036">
    <property type="entry name" value="Eukaryotic RPB5 N-terminal domain"/>
    <property type="match status" value="1"/>
</dbReference>
<dbReference type="Gene3D" id="3.90.940.20">
    <property type="entry name" value="RPB5-like RNA polymerase subunit"/>
    <property type="match status" value="1"/>
</dbReference>
<evidence type="ECO:0000259" key="4">
    <source>
        <dbReference type="Pfam" id="PF01191"/>
    </source>
</evidence>
<comment type="subcellular location">
    <subcellularLocation>
        <location evidence="1">Nucleus</location>
    </subcellularLocation>
</comment>
<dbReference type="Gene3D" id="3.40.1340.10">
    <property type="entry name" value="RNA polymerase, Rpb5, N-terminal domain"/>
    <property type="match status" value="1"/>
</dbReference>
<dbReference type="PANTHER" id="PTHR10535:SF0">
    <property type="entry name" value="DNA-DIRECTED RNA POLYMERASES I, II, AND III SUBUNIT RPABC1"/>
    <property type="match status" value="1"/>
</dbReference>
<dbReference type="GO" id="GO:0005666">
    <property type="term" value="C:RNA polymerase III complex"/>
    <property type="evidence" value="ECO:0007669"/>
    <property type="project" value="TreeGrafter"/>
</dbReference>
<dbReference type="GO" id="GO:0006366">
    <property type="term" value="P:transcription by RNA polymerase II"/>
    <property type="evidence" value="ECO:0007669"/>
    <property type="project" value="TreeGrafter"/>
</dbReference>
<evidence type="ECO:0000256" key="3">
    <source>
        <dbReference type="ARBA" id="ARBA00025765"/>
    </source>
</evidence>
<dbReference type="Pfam" id="PF01191">
    <property type="entry name" value="RNA_pol_Rpb5_C"/>
    <property type="match status" value="1"/>
</dbReference>
<dbReference type="VEuPathDB" id="MicrosporidiaDB:CWI36_0916p0030"/>
<dbReference type="GO" id="GO:0005665">
    <property type="term" value="C:RNA polymerase II, core complex"/>
    <property type="evidence" value="ECO:0007669"/>
    <property type="project" value="TreeGrafter"/>
</dbReference>
<dbReference type="InterPro" id="IPR000783">
    <property type="entry name" value="RNA_pol_subH/Rpb5_C"/>
</dbReference>
<protein>
    <submittedName>
        <fullName evidence="5">Subunit Rpb5 of DNA-directed RNA polymerase</fullName>
    </submittedName>
</protein>
<evidence type="ECO:0000313" key="6">
    <source>
        <dbReference type="Proteomes" id="UP000293045"/>
    </source>
</evidence>
<keyword evidence="2" id="KW-0804">Transcription</keyword>
<feature type="domain" description="RNA polymerase subunit H/Rpb5 C-terminal" evidence="4">
    <location>
        <begin position="115"/>
        <end position="187"/>
    </location>
</feature>
<dbReference type="InterPro" id="IPR014381">
    <property type="entry name" value="Arch_Rpo5/euc_Rpb5"/>
</dbReference>
<dbReference type="InterPro" id="IPR036710">
    <property type="entry name" value="RNA_pol_Rpb5_N_sf"/>
</dbReference>
<dbReference type="Proteomes" id="UP000293045">
    <property type="component" value="Unassembled WGS sequence"/>
</dbReference>
<dbReference type="GO" id="GO:0005736">
    <property type="term" value="C:RNA polymerase I complex"/>
    <property type="evidence" value="ECO:0007669"/>
    <property type="project" value="TreeGrafter"/>
</dbReference>
<dbReference type="PANTHER" id="PTHR10535">
    <property type="entry name" value="DNA-DIRECTED RNA POLYMERASES I, II, AND III SUBUNIT RPABC1"/>
    <property type="match status" value="1"/>
</dbReference>
<name>A0A4Q9LJJ6_9MICR</name>
<dbReference type="SUPFAM" id="SSF55287">
    <property type="entry name" value="RPB5-like RNA polymerase subunit"/>
    <property type="match status" value="1"/>
</dbReference>